<dbReference type="AlphaFoldDB" id="A0A1H8MHB3"/>
<reference evidence="2 4" key="1">
    <citation type="submission" date="2016-10" db="EMBL/GenBank/DDBJ databases">
        <authorList>
            <person name="Varghese N."/>
            <person name="Submissions S."/>
        </authorList>
    </citation>
    <scope>NUCLEOTIDE SEQUENCE [LARGE SCALE GENOMIC DNA]</scope>
    <source>
        <strain evidence="2 4">CGMCC 1.7071</strain>
    </source>
</reference>
<proteinExistence type="predicted"/>
<evidence type="ECO:0000313" key="1">
    <source>
        <dbReference type="EMBL" id="SEH92033.1"/>
    </source>
</evidence>
<reference evidence="1" key="2">
    <citation type="submission" date="2016-10" db="EMBL/GenBank/DDBJ databases">
        <authorList>
            <person name="de Groot N.N."/>
        </authorList>
    </citation>
    <scope>NUCLEOTIDE SEQUENCE [LARGE SCALE GENOMIC DNA]</scope>
    <source>
        <strain evidence="1">CCBAU85039</strain>
    </source>
</reference>
<evidence type="ECO:0000313" key="3">
    <source>
        <dbReference type="Proteomes" id="UP000183063"/>
    </source>
</evidence>
<organism evidence="1 3">
    <name type="scientific">Rhizobium tibeticum</name>
    <dbReference type="NCBI Taxonomy" id="501024"/>
    <lineage>
        <taxon>Bacteria</taxon>
        <taxon>Pseudomonadati</taxon>
        <taxon>Pseudomonadota</taxon>
        <taxon>Alphaproteobacteria</taxon>
        <taxon>Hyphomicrobiales</taxon>
        <taxon>Rhizobiaceae</taxon>
        <taxon>Rhizobium/Agrobacterium group</taxon>
        <taxon>Rhizobium</taxon>
    </lineage>
</organism>
<reference evidence="3" key="3">
    <citation type="submission" date="2016-10" db="EMBL/GenBank/DDBJ databases">
        <authorList>
            <person name="Wibberg D."/>
        </authorList>
    </citation>
    <scope>NUCLEOTIDE SEQUENCE [LARGE SCALE GENOMIC DNA]</scope>
</reference>
<dbReference type="Proteomes" id="UP000198939">
    <property type="component" value="Unassembled WGS sequence"/>
</dbReference>
<sequence>MASPSRLSTISGGTRRRTLRRRAWVLLEYAHDLDDKSDASQIEKLCQMIDRMSVDIVAADKASFAAILHQAIVLTQVLEQRLKTARQFTRH</sequence>
<protein>
    <submittedName>
        <fullName evidence="1">Uncharacterized protein</fullName>
    </submittedName>
</protein>
<accession>A0A1H8MHB3</accession>
<dbReference type="STRING" id="501024.RTCCBAU85039_3068"/>
<name>A0A1H8MHB3_9HYPH</name>
<dbReference type="Proteomes" id="UP000183063">
    <property type="component" value="Unassembled WGS sequence"/>
</dbReference>
<evidence type="ECO:0000313" key="4">
    <source>
        <dbReference type="Proteomes" id="UP000198939"/>
    </source>
</evidence>
<dbReference type="EMBL" id="FOCV01000012">
    <property type="protein sequence ID" value="SEO16628.1"/>
    <property type="molecule type" value="Genomic_DNA"/>
</dbReference>
<evidence type="ECO:0000313" key="2">
    <source>
        <dbReference type="EMBL" id="SEO16628.1"/>
    </source>
</evidence>
<dbReference type="EMBL" id="FNXB01000015">
    <property type="protein sequence ID" value="SEH92033.1"/>
    <property type="molecule type" value="Genomic_DNA"/>
</dbReference>
<dbReference type="RefSeq" id="WP_143147486.1">
    <property type="nucleotide sequence ID" value="NZ_FNXB01000015.1"/>
</dbReference>
<gene>
    <name evidence="1" type="ORF">RTCCBAU85039_3068</name>
    <name evidence="2" type="ORF">SAMN05216228_1012176</name>
</gene>
<keyword evidence="4" id="KW-1185">Reference proteome</keyword>